<dbReference type="GO" id="GO:0000981">
    <property type="term" value="F:DNA-binding transcription factor activity, RNA polymerase II-specific"/>
    <property type="evidence" value="ECO:0007669"/>
    <property type="project" value="TreeGrafter"/>
</dbReference>
<dbReference type="Pfam" id="PF00010">
    <property type="entry name" value="HLH"/>
    <property type="match status" value="1"/>
</dbReference>
<dbReference type="InterPro" id="IPR036638">
    <property type="entry name" value="HLH_DNA-bd_sf"/>
</dbReference>
<evidence type="ECO:0000313" key="7">
    <source>
        <dbReference type="EMBL" id="AKN09628.1"/>
    </source>
</evidence>
<dbReference type="PANTHER" id="PTHR13935">
    <property type="entry name" value="ACHAETE-SCUTE TRANSCRIPTION FACTOR-RELATED"/>
    <property type="match status" value="1"/>
</dbReference>
<dbReference type="InterPro" id="IPR015660">
    <property type="entry name" value="MASH1/Ascl1a-like"/>
</dbReference>
<dbReference type="AlphaFoldDB" id="A0A0H3Y7L9"/>
<evidence type="ECO:0000256" key="5">
    <source>
        <dbReference type="SAM" id="Coils"/>
    </source>
</evidence>
<sequence>MFSFQPCDELPFPIQTTPQNYQISEGNLISFSATTTKEEQLIGASNSRSPKQKGQIRYGSYNRRVLHRDIERKRREEMSKLYVSLRTLLPMEHNKGKSSVSDQMEEATKYIKQMHEKIEKLRSQRDKLKKLHNSSSSSCGTNVESSYDRNGLHNSVAVQRVMDGLEILITNKSPQFELSHVLAQLSERELDVVSCVSTTTNGGFLHKILIKASNRTCLDVWGLHDRLSDTIK</sequence>
<dbReference type="GO" id="GO:0090575">
    <property type="term" value="C:RNA polymerase II transcription regulator complex"/>
    <property type="evidence" value="ECO:0007669"/>
    <property type="project" value="TreeGrafter"/>
</dbReference>
<dbReference type="EMBL" id="KP257526">
    <property type="protein sequence ID" value="AKN09628.1"/>
    <property type="molecule type" value="mRNA"/>
</dbReference>
<dbReference type="InterPro" id="IPR011598">
    <property type="entry name" value="bHLH_dom"/>
</dbReference>
<organism evidence="7">
    <name type="scientific">Salvia miltiorrhiza</name>
    <name type="common">Chinese sage</name>
    <dbReference type="NCBI Taxonomy" id="226208"/>
    <lineage>
        <taxon>Eukaryota</taxon>
        <taxon>Viridiplantae</taxon>
        <taxon>Streptophyta</taxon>
        <taxon>Embryophyta</taxon>
        <taxon>Tracheophyta</taxon>
        <taxon>Spermatophyta</taxon>
        <taxon>Magnoliopsida</taxon>
        <taxon>eudicotyledons</taxon>
        <taxon>Gunneridae</taxon>
        <taxon>Pentapetalae</taxon>
        <taxon>asterids</taxon>
        <taxon>lamiids</taxon>
        <taxon>Lamiales</taxon>
        <taxon>Lamiaceae</taxon>
        <taxon>Nepetoideae</taxon>
        <taxon>Mentheae</taxon>
        <taxon>Salviinae</taxon>
        <taxon>Salvia</taxon>
        <taxon>Salvia incertae sedis</taxon>
    </lineage>
</organism>
<keyword evidence="2" id="KW-0805">Transcription regulation</keyword>
<keyword evidence="3" id="KW-0804">Transcription</keyword>
<dbReference type="PROSITE" id="PS50888">
    <property type="entry name" value="BHLH"/>
    <property type="match status" value="1"/>
</dbReference>
<evidence type="ECO:0000256" key="2">
    <source>
        <dbReference type="ARBA" id="ARBA00023015"/>
    </source>
</evidence>
<dbReference type="CDD" id="cd18914">
    <property type="entry name" value="bHLH_AtORG2_like"/>
    <property type="match status" value="1"/>
</dbReference>
<evidence type="ECO:0000256" key="4">
    <source>
        <dbReference type="ARBA" id="ARBA00023242"/>
    </source>
</evidence>
<comment type="subcellular location">
    <subcellularLocation>
        <location evidence="1">Nucleus</location>
    </subcellularLocation>
</comment>
<evidence type="ECO:0000259" key="6">
    <source>
        <dbReference type="PROSITE" id="PS50888"/>
    </source>
</evidence>
<feature type="coiled-coil region" evidence="5">
    <location>
        <begin position="104"/>
        <end position="131"/>
    </location>
</feature>
<dbReference type="GO" id="GO:0000977">
    <property type="term" value="F:RNA polymerase II transcription regulatory region sequence-specific DNA binding"/>
    <property type="evidence" value="ECO:0007669"/>
    <property type="project" value="TreeGrafter"/>
</dbReference>
<dbReference type="Gene3D" id="4.10.280.10">
    <property type="entry name" value="Helix-loop-helix DNA-binding domain"/>
    <property type="match status" value="1"/>
</dbReference>
<keyword evidence="4" id="KW-0539">Nucleus</keyword>
<evidence type="ECO:0000256" key="1">
    <source>
        <dbReference type="ARBA" id="ARBA00004123"/>
    </source>
</evidence>
<dbReference type="PANTHER" id="PTHR13935:SF165">
    <property type="entry name" value="BHLH DOMAIN-CONTAINING PROTEIN"/>
    <property type="match status" value="1"/>
</dbReference>
<accession>A0A0H3Y7L9</accession>
<proteinExistence type="evidence at transcript level"/>
<keyword evidence="5" id="KW-0175">Coiled coil</keyword>
<evidence type="ECO:0000256" key="3">
    <source>
        <dbReference type="ARBA" id="ARBA00023163"/>
    </source>
</evidence>
<name>A0A0H3Y7L9_SALMI</name>
<feature type="domain" description="BHLH" evidence="6">
    <location>
        <begin position="62"/>
        <end position="114"/>
    </location>
</feature>
<dbReference type="GO" id="GO:0046983">
    <property type="term" value="F:protein dimerization activity"/>
    <property type="evidence" value="ECO:0007669"/>
    <property type="project" value="InterPro"/>
</dbReference>
<dbReference type="SUPFAM" id="SSF47459">
    <property type="entry name" value="HLH, helix-loop-helix DNA-binding domain"/>
    <property type="match status" value="1"/>
</dbReference>
<protein>
    <submittedName>
        <fullName evidence="7">Basic helix-loop-helix transcription factor</fullName>
    </submittedName>
</protein>
<reference evidence="7" key="1">
    <citation type="submission" date="2014-12" db="EMBL/GenBank/DDBJ databases">
        <title>Genome-wide characterization and analysis of bHLH transcription factors related to tanshinones biosynthesis in Salvia miltiorrhiza.</title>
        <authorList>
            <person name="Zhang X."/>
            <person name="Song J."/>
        </authorList>
    </citation>
    <scope>NUCLEOTIDE SEQUENCE</scope>
</reference>
<dbReference type="SMART" id="SM00353">
    <property type="entry name" value="HLH"/>
    <property type="match status" value="1"/>
</dbReference>